<evidence type="ECO:0000313" key="2">
    <source>
        <dbReference type="EMBL" id="ABS66447.1"/>
    </source>
</evidence>
<name>A7IEK4_XANP2</name>
<proteinExistence type="predicted"/>
<dbReference type="EMBL" id="CP000781">
    <property type="protein sequence ID" value="ABS66447.1"/>
    <property type="molecule type" value="Genomic_DNA"/>
</dbReference>
<keyword evidence="3" id="KW-1185">Reference proteome</keyword>
<dbReference type="STRING" id="78245.Xaut_1198"/>
<dbReference type="KEGG" id="xau:Xaut_1198"/>
<organism evidence="2 3">
    <name type="scientific">Xanthobacter autotrophicus (strain ATCC BAA-1158 / Py2)</name>
    <dbReference type="NCBI Taxonomy" id="78245"/>
    <lineage>
        <taxon>Bacteria</taxon>
        <taxon>Pseudomonadati</taxon>
        <taxon>Pseudomonadota</taxon>
        <taxon>Alphaproteobacteria</taxon>
        <taxon>Hyphomicrobiales</taxon>
        <taxon>Xanthobacteraceae</taxon>
        <taxon>Xanthobacter</taxon>
    </lineage>
</organism>
<dbReference type="AlphaFoldDB" id="A7IEK4"/>
<sequence>MALEGADAGGRGRSLVASALVVALAAVSVLVARAEGAPVDVAVSEAPPPAAMPAAEAPPNPPAPAVSASASTAAAPTPGPAADPYAGLPKVVARAVQELEAECRAAEGRPNWKPGTLAEVVNVSPDGRPDYLIDTHAIACDGGFTPWIGSDGFRHILFVSTGPGRWVRAFDRGARGFEIENKGRKVPQVIVFSHSAYCTRPNPERYMRCTQVYEWRRGKLRKISEDWFTD</sequence>
<dbReference type="OrthoDB" id="7444491at2"/>
<protein>
    <submittedName>
        <fullName evidence="2">Uncharacterized protein</fullName>
    </submittedName>
</protein>
<feature type="region of interest" description="Disordered" evidence="1">
    <location>
        <begin position="49"/>
        <end position="82"/>
    </location>
</feature>
<evidence type="ECO:0000313" key="3">
    <source>
        <dbReference type="Proteomes" id="UP000002417"/>
    </source>
</evidence>
<dbReference type="HOGENOM" id="CLU_1204401_0_0_5"/>
<evidence type="ECO:0000256" key="1">
    <source>
        <dbReference type="SAM" id="MobiDB-lite"/>
    </source>
</evidence>
<dbReference type="Proteomes" id="UP000002417">
    <property type="component" value="Chromosome"/>
</dbReference>
<feature type="compositionally biased region" description="Pro residues" evidence="1">
    <location>
        <begin position="49"/>
        <end position="64"/>
    </location>
</feature>
<reference evidence="2 3" key="1">
    <citation type="submission" date="2007-07" db="EMBL/GenBank/DDBJ databases">
        <title>Complete sequence of chromosome of Xanthobacter autotrophicus Py2.</title>
        <authorList>
            <consortium name="US DOE Joint Genome Institute"/>
            <person name="Copeland A."/>
            <person name="Lucas S."/>
            <person name="Lapidus A."/>
            <person name="Barry K."/>
            <person name="Glavina del Rio T."/>
            <person name="Hammon N."/>
            <person name="Israni S."/>
            <person name="Dalin E."/>
            <person name="Tice H."/>
            <person name="Pitluck S."/>
            <person name="Sims D."/>
            <person name="Brettin T."/>
            <person name="Bruce D."/>
            <person name="Detter J.C."/>
            <person name="Han C."/>
            <person name="Tapia R."/>
            <person name="Brainard J."/>
            <person name="Schmutz J."/>
            <person name="Larimer F."/>
            <person name="Land M."/>
            <person name="Hauser L."/>
            <person name="Kyrpides N."/>
            <person name="Kim E."/>
            <person name="Ensigns S.A."/>
            <person name="Richardson P."/>
        </authorList>
    </citation>
    <scope>NUCLEOTIDE SEQUENCE [LARGE SCALE GENOMIC DNA]</scope>
    <source>
        <strain evidence="3">ATCC BAA-1158 / Py2</strain>
    </source>
</reference>
<feature type="compositionally biased region" description="Low complexity" evidence="1">
    <location>
        <begin position="65"/>
        <end position="82"/>
    </location>
</feature>
<gene>
    <name evidence="2" type="ordered locus">Xaut_1198</name>
</gene>
<accession>A7IEK4</accession>